<dbReference type="InterPro" id="IPR005693">
    <property type="entry name" value="Mce"/>
</dbReference>
<sequence>MTRISSSGRSRTVGLGAALVAATVTVAGCGLNMQELPLPGGTDTGSNPRTYTIQFDNVLDLVPQSQVKKNGINVGRIVSIKVPKDSWQADVKIEVKNEVNLSELAHVEIQQTALLGEKFVSLSEPTGSQNAPRQDPAQPIRNSVGNERTRTATDIEQVLGALSMLLNGGGLNQLTPIVNELNKALGPDGKELRSLLETAQTLVAGLNRQRDDIVNAIDGLDRLSRRTVAQTTQIDRILNELPEAVRVLEDQRPQFVELLTKLDRLGEVGTGILTKSRDALITDLKALRPVLSELTKAAPDLITSAPLFLTIPFPDEILPAVHGDSTNLFMTLDLRILNQIEALGVGQGTPKHSPVQAHPYPVDPSNPYVNGNGPRAGWPTITLINPLPGAQPGPNTPPSGRRYSAKKKNTAESESKSRAKTQYSVMPAPAAADQRFIDGPLSMIGVDK</sequence>
<proteinExistence type="predicted"/>
<dbReference type="PANTHER" id="PTHR33371:SF15">
    <property type="entry name" value="LIPOPROTEIN LPRN"/>
    <property type="match status" value="1"/>
</dbReference>
<dbReference type="Pfam" id="PF11887">
    <property type="entry name" value="Mce4_CUP1"/>
    <property type="match status" value="1"/>
</dbReference>
<evidence type="ECO:0000313" key="4">
    <source>
        <dbReference type="EMBL" id="QHN36502.1"/>
    </source>
</evidence>
<reference evidence="4" key="1">
    <citation type="journal article" date="2021" name="Nat. Microbiol.">
        <title>Cocultivation of an ultrasmall environmental parasitic bacterium with lytic ability against bacteria associated with wastewater foams.</title>
        <authorList>
            <person name="Batinovic S."/>
            <person name="Rose J.J.A."/>
            <person name="Ratcliffe J."/>
            <person name="Seviour R.J."/>
            <person name="Petrovski S."/>
        </authorList>
    </citation>
    <scope>NUCLEOTIDE SEQUENCE</scope>
    <source>
        <strain evidence="4">CON9</strain>
    </source>
</reference>
<feature type="compositionally biased region" description="Polar residues" evidence="1">
    <location>
        <begin position="123"/>
        <end position="132"/>
    </location>
</feature>
<feature type="domain" description="Mammalian cell entry C-terminal" evidence="3">
    <location>
        <begin position="146"/>
        <end position="301"/>
    </location>
</feature>
<evidence type="ECO:0000259" key="2">
    <source>
        <dbReference type="Pfam" id="PF02470"/>
    </source>
</evidence>
<name>A0ABX6IKQ9_9ACTN</name>
<protein>
    <submittedName>
        <fullName evidence="4">MCE family protein</fullName>
    </submittedName>
</protein>
<feature type="domain" description="Mce/MlaD" evidence="2">
    <location>
        <begin position="48"/>
        <end position="124"/>
    </location>
</feature>
<evidence type="ECO:0000256" key="1">
    <source>
        <dbReference type="SAM" id="MobiDB-lite"/>
    </source>
</evidence>
<accession>A0ABX6IKQ9</accession>
<dbReference type="InterPro" id="IPR003399">
    <property type="entry name" value="Mce/MlaD"/>
</dbReference>
<dbReference type="Pfam" id="PF02470">
    <property type="entry name" value="MlaD"/>
    <property type="match status" value="1"/>
</dbReference>
<organism evidence="4 5">
    <name type="scientific">Gordonia pseudamarae</name>
    <dbReference type="NCBI Taxonomy" id="2831662"/>
    <lineage>
        <taxon>Bacteria</taxon>
        <taxon>Bacillati</taxon>
        <taxon>Actinomycetota</taxon>
        <taxon>Actinomycetes</taxon>
        <taxon>Mycobacteriales</taxon>
        <taxon>Gordoniaceae</taxon>
        <taxon>Gordonia</taxon>
    </lineage>
</organism>
<dbReference type="EMBL" id="CP045809">
    <property type="protein sequence ID" value="QHN36502.1"/>
    <property type="molecule type" value="Genomic_DNA"/>
</dbReference>
<gene>
    <name evidence="4" type="ORF">GII31_18015</name>
</gene>
<dbReference type="PANTHER" id="PTHR33371">
    <property type="entry name" value="INTERMEMBRANE PHOSPHOLIPID TRANSPORT SYSTEM BINDING PROTEIN MLAD-RELATED"/>
    <property type="match status" value="1"/>
</dbReference>
<dbReference type="NCBIfam" id="TIGR00996">
    <property type="entry name" value="Mtu_fam_mce"/>
    <property type="match status" value="1"/>
</dbReference>
<dbReference type="InterPro" id="IPR024516">
    <property type="entry name" value="Mce_C"/>
</dbReference>
<keyword evidence="5" id="KW-1185">Reference proteome</keyword>
<dbReference type="Proteomes" id="UP001059836">
    <property type="component" value="Chromosome"/>
</dbReference>
<feature type="region of interest" description="Disordered" evidence="1">
    <location>
        <begin position="123"/>
        <end position="149"/>
    </location>
</feature>
<dbReference type="RefSeq" id="WP_213244760.1">
    <property type="nucleotide sequence ID" value="NZ_CP045806.1"/>
</dbReference>
<dbReference type="InterPro" id="IPR052336">
    <property type="entry name" value="MlaD_Phospholipid_Transporter"/>
</dbReference>
<evidence type="ECO:0000313" key="5">
    <source>
        <dbReference type="Proteomes" id="UP001059836"/>
    </source>
</evidence>
<dbReference type="PROSITE" id="PS51257">
    <property type="entry name" value="PROKAR_LIPOPROTEIN"/>
    <property type="match status" value="1"/>
</dbReference>
<evidence type="ECO:0000259" key="3">
    <source>
        <dbReference type="Pfam" id="PF11887"/>
    </source>
</evidence>
<feature type="region of interest" description="Disordered" evidence="1">
    <location>
        <begin position="379"/>
        <end position="427"/>
    </location>
</feature>